<organism evidence="1 2">
    <name type="scientific">Friedmanniomyces endolithicus</name>
    <dbReference type="NCBI Taxonomy" id="329885"/>
    <lineage>
        <taxon>Eukaryota</taxon>
        <taxon>Fungi</taxon>
        <taxon>Dikarya</taxon>
        <taxon>Ascomycota</taxon>
        <taxon>Pezizomycotina</taxon>
        <taxon>Dothideomycetes</taxon>
        <taxon>Dothideomycetidae</taxon>
        <taxon>Mycosphaerellales</taxon>
        <taxon>Teratosphaeriaceae</taxon>
        <taxon>Friedmanniomyces</taxon>
    </lineage>
</organism>
<accession>A0AAN6GYA7</accession>
<reference evidence="1" key="1">
    <citation type="submission" date="2023-06" db="EMBL/GenBank/DDBJ databases">
        <title>Black Yeasts Isolated from many extreme environments.</title>
        <authorList>
            <person name="Coleine C."/>
            <person name="Stajich J.E."/>
            <person name="Selbmann L."/>
        </authorList>
    </citation>
    <scope>NUCLEOTIDE SEQUENCE</scope>
    <source>
        <strain evidence="1">CCFEE 5200</strain>
    </source>
</reference>
<evidence type="ECO:0000313" key="1">
    <source>
        <dbReference type="EMBL" id="KAK0949616.1"/>
    </source>
</evidence>
<dbReference type="EMBL" id="JAUJLE010001076">
    <property type="protein sequence ID" value="KAK0949616.1"/>
    <property type="molecule type" value="Genomic_DNA"/>
</dbReference>
<name>A0AAN6GYA7_9PEZI</name>
<dbReference type="Proteomes" id="UP001175353">
    <property type="component" value="Unassembled WGS sequence"/>
</dbReference>
<proteinExistence type="predicted"/>
<evidence type="ECO:0000313" key="2">
    <source>
        <dbReference type="Proteomes" id="UP001175353"/>
    </source>
</evidence>
<gene>
    <name evidence="1" type="ORF">LTR91_026308</name>
</gene>
<dbReference type="AlphaFoldDB" id="A0AAN6GYA7"/>
<comment type="caution">
    <text evidence="1">The sequence shown here is derived from an EMBL/GenBank/DDBJ whole genome shotgun (WGS) entry which is preliminary data.</text>
</comment>
<keyword evidence="2" id="KW-1185">Reference proteome</keyword>
<feature type="non-terminal residue" evidence="1">
    <location>
        <position position="1"/>
    </location>
</feature>
<sequence>KRYMWYQLGAYAFDKKHSDEKVFFMTETTLVVRRRCWPAKLARTMEGGYQVVIVAQPTGPFIGFGIFATCLHPGLAAPRRFIARPGAFRAFVRRGRQNPTTFVRDPDAGSRQAPANDVPHDHASFCVAFRLRLPNLR</sequence>
<protein>
    <submittedName>
        <fullName evidence="1">Uncharacterized protein</fullName>
    </submittedName>
</protein>